<dbReference type="Pfam" id="PF00332">
    <property type="entry name" value="Glyco_hydro_17"/>
    <property type="match status" value="1"/>
</dbReference>
<gene>
    <name evidence="11" type="ORF">MUK42_15030</name>
</gene>
<dbReference type="InterPro" id="IPR004883">
    <property type="entry name" value="LOB"/>
</dbReference>
<dbReference type="PANTHER" id="PTHR32227">
    <property type="entry name" value="GLUCAN ENDO-1,3-BETA-GLUCOSIDASE BG1-RELATED-RELATED"/>
    <property type="match status" value="1"/>
</dbReference>
<comment type="similarity">
    <text evidence="1">Belongs to the LOB domain-containing protein family.</text>
</comment>
<organism evidence="11 12">
    <name type="scientific">Musa troglodytarum</name>
    <name type="common">fe'i banana</name>
    <dbReference type="NCBI Taxonomy" id="320322"/>
    <lineage>
        <taxon>Eukaryota</taxon>
        <taxon>Viridiplantae</taxon>
        <taxon>Streptophyta</taxon>
        <taxon>Embryophyta</taxon>
        <taxon>Tracheophyta</taxon>
        <taxon>Spermatophyta</taxon>
        <taxon>Magnoliopsida</taxon>
        <taxon>Liliopsida</taxon>
        <taxon>Zingiberales</taxon>
        <taxon>Musaceae</taxon>
        <taxon>Musa</taxon>
    </lineage>
</organism>
<evidence type="ECO:0000256" key="6">
    <source>
        <dbReference type="ARBA" id="ARBA00023295"/>
    </source>
</evidence>
<evidence type="ECO:0000256" key="2">
    <source>
        <dbReference type="ARBA" id="ARBA00008773"/>
    </source>
</evidence>
<dbReference type="Pfam" id="PF03195">
    <property type="entry name" value="LOB"/>
    <property type="match status" value="1"/>
</dbReference>
<keyword evidence="4" id="KW-0378">Hydrolase</keyword>
<dbReference type="OrthoDB" id="1293114at2759"/>
<sequence length="665" mass="72487">MRSNRRSILFMRLLLLLLLVAWSPASWWRGRGWGATAVGVNWGASSSSSHPLPPSVVVPGLLQANRVARVKLPDADPSVLASLAGSGIAVAIGVPNEMLRSLSSSKSAAVSWVHDNVTRYVSSTNGGSVRIEFIAVGDEAFLLSYGQTFQPHVVGAATNIQRALTAANLANTVKVIVPCSSDVYQSESNLPSKGHFRPDLNKTMIELLSFLDKHGSPFVVDIDPFLTFQQKKNLSLDFVLFQTNSHPLSDGPNKYRNHFDMSIDTLVSALSKVGYAEMDIIVGKIGWPTDGAMNATPAVAQMFMQGLVDHLQSKAGTPLRPKRPPRETYIFSLLDEDQRSIKTGNYERHWGIFTFDGQAKYNVDLGQGSKALASAHDVDYLAQKWCVVNNNKDISNVSGSASEACSTADCSALSPGGSCSGIGWPGNVSYAFNNYFQLHDQSADSCDFGGLGLITTVDPSGSIINRQSHLHIVSAHPNRRGNLALYQEYSSTTIHLPSFLLPLVAEAMGSHSPCASCKFLRRRCTPDCVFAPFFPPHELHKFAMVHRVFGASNVSKMLQDLPLHQRADAVSSLVYEANARMRDPVYGCVGAISYLQHQVSQLQMQLAVAQAEMLCIQMQRAQLMDADGMQYLMQSDLSAMARLTNYPSSSSNVPHEPLKRGNPWA</sequence>
<protein>
    <submittedName>
        <fullName evidence="11">Glucan endo-1-3-beta-glucosidase</fullName>
    </submittedName>
</protein>
<keyword evidence="5" id="KW-1015">Disulfide bond</keyword>
<dbReference type="Gene3D" id="3.20.20.80">
    <property type="entry name" value="Glycosidases"/>
    <property type="match status" value="1"/>
</dbReference>
<dbReference type="AlphaFoldDB" id="A0A9E7LC05"/>
<dbReference type="InterPro" id="IPR044965">
    <property type="entry name" value="Glyco_hydro_17_plant"/>
</dbReference>
<dbReference type="InterPro" id="IPR017853">
    <property type="entry name" value="GH"/>
</dbReference>
<dbReference type="Proteomes" id="UP001055439">
    <property type="component" value="Chromosome 9"/>
</dbReference>
<evidence type="ECO:0000313" key="12">
    <source>
        <dbReference type="Proteomes" id="UP001055439"/>
    </source>
</evidence>
<evidence type="ECO:0000256" key="8">
    <source>
        <dbReference type="SAM" id="MobiDB-lite"/>
    </source>
</evidence>
<dbReference type="Gene3D" id="1.20.58.1040">
    <property type="match status" value="1"/>
</dbReference>
<name>A0A9E7LC05_9LILI</name>
<accession>A0A9E7LC05</accession>
<evidence type="ECO:0000256" key="5">
    <source>
        <dbReference type="ARBA" id="ARBA00023157"/>
    </source>
</evidence>
<proteinExistence type="inferred from homology"/>
<dbReference type="EMBL" id="CP097511">
    <property type="protein sequence ID" value="URE45245.1"/>
    <property type="molecule type" value="Genomic_DNA"/>
</dbReference>
<dbReference type="FunFam" id="3.20.20.80:FF:000008">
    <property type="entry name" value="Glucan endo-1,3-beta-glucosidase 5"/>
    <property type="match status" value="1"/>
</dbReference>
<dbReference type="Pfam" id="PF07983">
    <property type="entry name" value="X8"/>
    <property type="match status" value="1"/>
</dbReference>
<feature type="chain" id="PRO_5039551343" evidence="9">
    <location>
        <begin position="26"/>
        <end position="665"/>
    </location>
</feature>
<evidence type="ECO:0000256" key="3">
    <source>
        <dbReference type="ARBA" id="ARBA00022729"/>
    </source>
</evidence>
<dbReference type="SMART" id="SM00768">
    <property type="entry name" value="X8"/>
    <property type="match status" value="1"/>
</dbReference>
<keyword evidence="12" id="KW-1185">Reference proteome</keyword>
<comment type="similarity">
    <text evidence="2 7">Belongs to the glycosyl hydrolase 17 family.</text>
</comment>
<feature type="domain" description="LOB" evidence="10">
    <location>
        <begin position="512"/>
        <end position="613"/>
    </location>
</feature>
<evidence type="ECO:0000256" key="1">
    <source>
        <dbReference type="ARBA" id="ARBA00005474"/>
    </source>
</evidence>
<dbReference type="GO" id="GO:0004553">
    <property type="term" value="F:hydrolase activity, hydrolyzing O-glycosyl compounds"/>
    <property type="evidence" value="ECO:0007669"/>
    <property type="project" value="InterPro"/>
</dbReference>
<keyword evidence="3 9" id="KW-0732">Signal</keyword>
<feature type="signal peptide" evidence="9">
    <location>
        <begin position="1"/>
        <end position="25"/>
    </location>
</feature>
<reference evidence="11" key="1">
    <citation type="submission" date="2022-05" db="EMBL/GenBank/DDBJ databases">
        <title>The Musa troglodytarum L. genome provides insights into the mechanism of non-climacteric behaviour and enrichment of carotenoids.</title>
        <authorList>
            <person name="Wang J."/>
        </authorList>
    </citation>
    <scope>NUCLEOTIDE SEQUENCE</scope>
    <source>
        <tissue evidence="11">Leaf</tissue>
    </source>
</reference>
<dbReference type="PROSITE" id="PS50891">
    <property type="entry name" value="LOB"/>
    <property type="match status" value="1"/>
</dbReference>
<evidence type="ECO:0000313" key="11">
    <source>
        <dbReference type="EMBL" id="URE45245.1"/>
    </source>
</evidence>
<evidence type="ECO:0000256" key="7">
    <source>
        <dbReference type="RuleBase" id="RU004335"/>
    </source>
</evidence>
<dbReference type="SUPFAM" id="SSF51445">
    <property type="entry name" value="(Trans)glycosidases"/>
    <property type="match status" value="1"/>
</dbReference>
<dbReference type="InterPro" id="IPR012946">
    <property type="entry name" value="X8"/>
</dbReference>
<evidence type="ECO:0000259" key="10">
    <source>
        <dbReference type="PROSITE" id="PS50891"/>
    </source>
</evidence>
<evidence type="ECO:0000256" key="9">
    <source>
        <dbReference type="SAM" id="SignalP"/>
    </source>
</evidence>
<dbReference type="InterPro" id="IPR000490">
    <property type="entry name" value="Glyco_hydro_17"/>
</dbReference>
<dbReference type="GO" id="GO:0005975">
    <property type="term" value="P:carbohydrate metabolic process"/>
    <property type="evidence" value="ECO:0007669"/>
    <property type="project" value="InterPro"/>
</dbReference>
<keyword evidence="6" id="KW-0326">Glycosidase</keyword>
<feature type="region of interest" description="Disordered" evidence="8">
    <location>
        <begin position="646"/>
        <end position="665"/>
    </location>
</feature>
<evidence type="ECO:0000256" key="4">
    <source>
        <dbReference type="ARBA" id="ARBA00022801"/>
    </source>
</evidence>